<dbReference type="Proteomes" id="UP000515800">
    <property type="component" value="Chromosome"/>
</dbReference>
<sequence>MQARQNAIRRRNKIRHWLYGIIIGLFVVLLGVYSVIATSLRPINHANKVYSELVLQKKKLKQVDQFYWSSRKKTYYTLIGKNSKGQTTGVIVSAKTKKMTVINMSDGLSYQQIKQKVVRQYQPQKITNVGMSLYQHVPVWEVKFIDRNGMLNFITIQFSNGKVVRTIRNL</sequence>
<name>A0A7G9T4M5_9LACO</name>
<dbReference type="SUPFAM" id="SSF54403">
    <property type="entry name" value="Cystatin/monellin"/>
    <property type="match status" value="2"/>
</dbReference>
<gene>
    <name evidence="3" type="ORF">H9L19_06630</name>
</gene>
<reference evidence="3 4" key="1">
    <citation type="submission" date="2020-08" db="EMBL/GenBank/DDBJ databases">
        <title>Genome sequence of Weissella diestrammenae KACC 16890T.</title>
        <authorList>
            <person name="Hyun D.-W."/>
            <person name="Bae J.-W."/>
        </authorList>
    </citation>
    <scope>NUCLEOTIDE SEQUENCE [LARGE SCALE GENOMIC DNA]</scope>
    <source>
        <strain evidence="3 4">KACC 16890</strain>
    </source>
</reference>
<dbReference type="Gene3D" id="3.10.450.40">
    <property type="match status" value="2"/>
</dbReference>
<keyword evidence="1" id="KW-1133">Transmembrane helix</keyword>
<keyword evidence="1" id="KW-0472">Membrane</keyword>
<dbReference type="InterPro" id="IPR046350">
    <property type="entry name" value="Cystatin_sf"/>
</dbReference>
<keyword evidence="4" id="KW-1185">Reference proteome</keyword>
<feature type="domain" description="Cell wall elongation regulator TseB-like" evidence="2">
    <location>
        <begin position="52"/>
        <end position="92"/>
    </location>
</feature>
<evidence type="ECO:0000313" key="3">
    <source>
        <dbReference type="EMBL" id="QNN75050.1"/>
    </source>
</evidence>
<accession>A0A7G9T4M5</accession>
<protein>
    <submittedName>
        <fullName evidence="3">DUF5590 domain-containing protein</fullName>
    </submittedName>
</protein>
<feature type="transmembrane region" description="Helical" evidence="1">
    <location>
        <begin position="16"/>
        <end position="36"/>
    </location>
</feature>
<evidence type="ECO:0000313" key="4">
    <source>
        <dbReference type="Proteomes" id="UP000515800"/>
    </source>
</evidence>
<evidence type="ECO:0000259" key="2">
    <source>
        <dbReference type="Pfam" id="PF17881"/>
    </source>
</evidence>
<evidence type="ECO:0000256" key="1">
    <source>
        <dbReference type="SAM" id="Phobius"/>
    </source>
</evidence>
<dbReference type="InterPro" id="IPR041401">
    <property type="entry name" value="TseB-like_dom"/>
</dbReference>
<organism evidence="3 4">
    <name type="scientific">Weissella diestrammenae</name>
    <dbReference type="NCBI Taxonomy" id="1162633"/>
    <lineage>
        <taxon>Bacteria</taxon>
        <taxon>Bacillati</taxon>
        <taxon>Bacillota</taxon>
        <taxon>Bacilli</taxon>
        <taxon>Lactobacillales</taxon>
        <taxon>Lactobacillaceae</taxon>
        <taxon>Weissella</taxon>
    </lineage>
</organism>
<dbReference type="EMBL" id="CP060724">
    <property type="protein sequence ID" value="QNN75050.1"/>
    <property type="molecule type" value="Genomic_DNA"/>
</dbReference>
<dbReference type="Pfam" id="PF17881">
    <property type="entry name" value="TseB"/>
    <property type="match status" value="1"/>
</dbReference>
<keyword evidence="1" id="KW-0812">Transmembrane</keyword>
<dbReference type="AlphaFoldDB" id="A0A7G9T4M5"/>
<dbReference type="KEGG" id="wdi:H9L19_06630"/>
<dbReference type="RefSeq" id="WP_187528885.1">
    <property type="nucleotide sequence ID" value="NZ_CP060724.1"/>
</dbReference>
<proteinExistence type="predicted"/>